<sequence>MCSSSEVSFLQIWAILRPLRSTHHEIPLSFLAILRVLTPDTMRRELRNPIFPVRTWVMIVRSGLDFATPGPTHALRAPCLWNVHYDKENKWSVNYFEVLLRCPYLNPPLPPGSYILDYEDTVSITEEDEDPMKRAEPHCICRDYSASKNWEDLLRNVPPTIVSGC</sequence>
<protein>
    <submittedName>
        <fullName evidence="1">Uncharacterized protein</fullName>
    </submittedName>
</protein>
<dbReference type="EMBL" id="DS268150">
    <property type="protein sequence ID" value="KMU76962.1"/>
    <property type="molecule type" value="Genomic_DNA"/>
</dbReference>
<name>A0A0J8TT38_COCIT</name>
<dbReference type="Proteomes" id="UP000054559">
    <property type="component" value="Unassembled WGS sequence"/>
</dbReference>
<evidence type="ECO:0000313" key="1">
    <source>
        <dbReference type="EMBL" id="KMU76962.1"/>
    </source>
</evidence>
<dbReference type="AlphaFoldDB" id="A0A0J8TT38"/>
<gene>
    <name evidence="1" type="ORF">CISG_06004</name>
</gene>
<organism evidence="1 2">
    <name type="scientific">Coccidioides immitis RMSCC 3703</name>
    <dbReference type="NCBI Taxonomy" id="454286"/>
    <lineage>
        <taxon>Eukaryota</taxon>
        <taxon>Fungi</taxon>
        <taxon>Dikarya</taxon>
        <taxon>Ascomycota</taxon>
        <taxon>Pezizomycotina</taxon>
        <taxon>Eurotiomycetes</taxon>
        <taxon>Eurotiomycetidae</taxon>
        <taxon>Onygenales</taxon>
        <taxon>Onygenaceae</taxon>
        <taxon>Coccidioides</taxon>
    </lineage>
</organism>
<proteinExistence type="predicted"/>
<reference evidence="2" key="1">
    <citation type="journal article" date="2010" name="Genome Res.">
        <title>Population genomic sequencing of Coccidioides fungi reveals recent hybridization and transposon control.</title>
        <authorList>
            <person name="Neafsey D.E."/>
            <person name="Barker B.M."/>
            <person name="Sharpton T.J."/>
            <person name="Stajich J.E."/>
            <person name="Park D.J."/>
            <person name="Whiston E."/>
            <person name="Hung C.-Y."/>
            <person name="McMahan C."/>
            <person name="White J."/>
            <person name="Sykes S."/>
            <person name="Heiman D."/>
            <person name="Young S."/>
            <person name="Zeng Q."/>
            <person name="Abouelleil A."/>
            <person name="Aftuck L."/>
            <person name="Bessette D."/>
            <person name="Brown A."/>
            <person name="FitzGerald M."/>
            <person name="Lui A."/>
            <person name="Macdonald J.P."/>
            <person name="Priest M."/>
            <person name="Orbach M.J."/>
            <person name="Galgiani J.N."/>
            <person name="Kirkland T.N."/>
            <person name="Cole G.T."/>
            <person name="Birren B.W."/>
            <person name="Henn M.R."/>
            <person name="Taylor J.W."/>
            <person name="Rounsley S.D."/>
        </authorList>
    </citation>
    <scope>NUCLEOTIDE SEQUENCE [LARGE SCALE GENOMIC DNA]</scope>
    <source>
        <strain evidence="2">RMSCC 3703</strain>
    </source>
</reference>
<accession>A0A0J8TT38</accession>
<evidence type="ECO:0000313" key="2">
    <source>
        <dbReference type="Proteomes" id="UP000054559"/>
    </source>
</evidence>